<comment type="caution">
    <text evidence="2">The sequence shown here is derived from an EMBL/GenBank/DDBJ whole genome shotgun (WGS) entry which is preliminary data.</text>
</comment>
<feature type="region of interest" description="Disordered" evidence="1">
    <location>
        <begin position="91"/>
        <end position="124"/>
    </location>
</feature>
<dbReference type="Proteomes" id="UP000827986">
    <property type="component" value="Unassembled WGS sequence"/>
</dbReference>
<evidence type="ECO:0000256" key="1">
    <source>
        <dbReference type="SAM" id="MobiDB-lite"/>
    </source>
</evidence>
<organism evidence="2 3">
    <name type="scientific">Mauremys mutica</name>
    <name type="common">yellowpond turtle</name>
    <dbReference type="NCBI Taxonomy" id="74926"/>
    <lineage>
        <taxon>Eukaryota</taxon>
        <taxon>Metazoa</taxon>
        <taxon>Chordata</taxon>
        <taxon>Craniata</taxon>
        <taxon>Vertebrata</taxon>
        <taxon>Euteleostomi</taxon>
        <taxon>Archelosauria</taxon>
        <taxon>Testudinata</taxon>
        <taxon>Testudines</taxon>
        <taxon>Cryptodira</taxon>
        <taxon>Durocryptodira</taxon>
        <taxon>Testudinoidea</taxon>
        <taxon>Geoemydidae</taxon>
        <taxon>Geoemydinae</taxon>
        <taxon>Mauremys</taxon>
    </lineage>
</organism>
<protein>
    <submittedName>
        <fullName evidence="2">Uncharacterized protein</fullName>
    </submittedName>
</protein>
<reference evidence="2" key="1">
    <citation type="submission" date="2021-09" db="EMBL/GenBank/DDBJ databases">
        <title>The genome of Mauremys mutica provides insights into the evolution of semi-aquatic lifestyle.</title>
        <authorList>
            <person name="Gong S."/>
            <person name="Gao Y."/>
        </authorList>
    </citation>
    <scope>NUCLEOTIDE SEQUENCE</scope>
    <source>
        <strain evidence="2">MM-2020</strain>
        <tissue evidence="2">Muscle</tissue>
    </source>
</reference>
<name>A0A9D3X6G6_9SAUR</name>
<gene>
    <name evidence="2" type="ORF">KIL84_017429</name>
</gene>
<proteinExistence type="predicted"/>
<dbReference type="AlphaFoldDB" id="A0A9D3X6G6"/>
<keyword evidence="3" id="KW-1185">Reference proteome</keyword>
<evidence type="ECO:0000313" key="3">
    <source>
        <dbReference type="Proteomes" id="UP000827986"/>
    </source>
</evidence>
<accession>A0A9D3X6G6</accession>
<dbReference type="EMBL" id="JAHDVG010000482">
    <property type="protein sequence ID" value="KAH1173590.1"/>
    <property type="molecule type" value="Genomic_DNA"/>
</dbReference>
<sequence>MGYCRLRGTLSHEQAEVGGWHWLVTTGAAPVSLPSAAALGARGGEAATWGVERVPAMTEPGCCPQGRQESLSPFPLHRYTSQPVLTTCHPLPTRGTLQTPRGFRVPQHSACRGVGDGNTPRRIQ</sequence>
<evidence type="ECO:0000313" key="2">
    <source>
        <dbReference type="EMBL" id="KAH1173590.1"/>
    </source>
</evidence>